<evidence type="ECO:0000256" key="1">
    <source>
        <dbReference type="SAM" id="MobiDB-lite"/>
    </source>
</evidence>
<name>A0A5A7Q9Z8_STRAF</name>
<sequence>MDILHRPINKFHITSGLGQGPARPPRVALTIKTPTRDQVLRRTAHVRHVSVLPASHLLIRRHVIKRQPVKSSVHECGRHDDHRAGGHEGPRYTPAHNLPVGPGKAGHSRRRRRRQHRPQQGQYLEPPVEGDDRARRARLTEPDVGHAARGAQHAHATLAAPGEARQALGDVAARAHLHGVGPQGVHAVPGDHDRGLGLVLGARGPAAGPAAGGFGSLDGLGRVRAVVELRALFQSIKLSQLAF</sequence>
<reference evidence="3" key="1">
    <citation type="journal article" date="2019" name="Curr. Biol.">
        <title>Genome Sequence of Striga asiatica Provides Insight into the Evolution of Plant Parasitism.</title>
        <authorList>
            <person name="Yoshida S."/>
            <person name="Kim S."/>
            <person name="Wafula E.K."/>
            <person name="Tanskanen J."/>
            <person name="Kim Y.M."/>
            <person name="Honaas L."/>
            <person name="Yang Z."/>
            <person name="Spallek T."/>
            <person name="Conn C.E."/>
            <person name="Ichihashi Y."/>
            <person name="Cheong K."/>
            <person name="Cui S."/>
            <person name="Der J.P."/>
            <person name="Gundlach H."/>
            <person name="Jiao Y."/>
            <person name="Hori C."/>
            <person name="Ishida J.K."/>
            <person name="Kasahara H."/>
            <person name="Kiba T."/>
            <person name="Kim M.S."/>
            <person name="Koo N."/>
            <person name="Laohavisit A."/>
            <person name="Lee Y.H."/>
            <person name="Lumba S."/>
            <person name="McCourt P."/>
            <person name="Mortimer J.C."/>
            <person name="Mutuku J.M."/>
            <person name="Nomura T."/>
            <person name="Sasaki-Sekimoto Y."/>
            <person name="Seto Y."/>
            <person name="Wang Y."/>
            <person name="Wakatake T."/>
            <person name="Sakakibara H."/>
            <person name="Demura T."/>
            <person name="Yamaguchi S."/>
            <person name="Yoneyama K."/>
            <person name="Manabe R.I."/>
            <person name="Nelson D.C."/>
            <person name="Schulman A.H."/>
            <person name="Timko M.P."/>
            <person name="dePamphilis C.W."/>
            <person name="Choi D."/>
            <person name="Shirasu K."/>
        </authorList>
    </citation>
    <scope>NUCLEOTIDE SEQUENCE [LARGE SCALE GENOMIC DNA]</scope>
    <source>
        <strain evidence="3">cv. UVA1</strain>
    </source>
</reference>
<keyword evidence="3" id="KW-1185">Reference proteome</keyword>
<protein>
    <submittedName>
        <fullName evidence="2">ATP synthase subunit c</fullName>
    </submittedName>
</protein>
<feature type="compositionally biased region" description="Basic and acidic residues" evidence="1">
    <location>
        <begin position="72"/>
        <end position="90"/>
    </location>
</feature>
<feature type="compositionally biased region" description="Basic residues" evidence="1">
    <location>
        <begin position="106"/>
        <end position="117"/>
    </location>
</feature>
<evidence type="ECO:0000313" key="3">
    <source>
        <dbReference type="Proteomes" id="UP000325081"/>
    </source>
</evidence>
<dbReference type="EMBL" id="BKCP01006183">
    <property type="protein sequence ID" value="GER41778.1"/>
    <property type="molecule type" value="Genomic_DNA"/>
</dbReference>
<proteinExistence type="predicted"/>
<accession>A0A5A7Q9Z8</accession>
<feature type="region of interest" description="Disordered" evidence="1">
    <location>
        <begin position="68"/>
        <end position="134"/>
    </location>
</feature>
<dbReference type="Proteomes" id="UP000325081">
    <property type="component" value="Unassembled WGS sequence"/>
</dbReference>
<evidence type="ECO:0000313" key="2">
    <source>
        <dbReference type="EMBL" id="GER41778.1"/>
    </source>
</evidence>
<gene>
    <name evidence="2" type="ORF">STAS_18512</name>
</gene>
<dbReference type="AlphaFoldDB" id="A0A5A7Q9Z8"/>
<comment type="caution">
    <text evidence="2">The sequence shown here is derived from an EMBL/GenBank/DDBJ whole genome shotgun (WGS) entry which is preliminary data.</text>
</comment>
<organism evidence="2 3">
    <name type="scientific">Striga asiatica</name>
    <name type="common">Asiatic witchweed</name>
    <name type="synonym">Buchnera asiatica</name>
    <dbReference type="NCBI Taxonomy" id="4170"/>
    <lineage>
        <taxon>Eukaryota</taxon>
        <taxon>Viridiplantae</taxon>
        <taxon>Streptophyta</taxon>
        <taxon>Embryophyta</taxon>
        <taxon>Tracheophyta</taxon>
        <taxon>Spermatophyta</taxon>
        <taxon>Magnoliopsida</taxon>
        <taxon>eudicotyledons</taxon>
        <taxon>Gunneridae</taxon>
        <taxon>Pentapetalae</taxon>
        <taxon>asterids</taxon>
        <taxon>lamiids</taxon>
        <taxon>Lamiales</taxon>
        <taxon>Orobanchaceae</taxon>
        <taxon>Buchnereae</taxon>
        <taxon>Striga</taxon>
    </lineage>
</organism>